<dbReference type="SUPFAM" id="SSF51445">
    <property type="entry name" value="(Trans)glycosidases"/>
    <property type="match status" value="1"/>
</dbReference>
<dbReference type="InterPro" id="IPR017853">
    <property type="entry name" value="GH"/>
</dbReference>
<dbReference type="EMBL" id="KQ965769">
    <property type="protein sequence ID" value="KXS14459.1"/>
    <property type="molecule type" value="Genomic_DNA"/>
</dbReference>
<dbReference type="Proteomes" id="UP000070544">
    <property type="component" value="Unassembled WGS sequence"/>
</dbReference>
<reference evidence="1 2" key="1">
    <citation type="journal article" date="2015" name="Genome Biol. Evol.">
        <title>Phylogenomic analyses indicate that early fungi evolved digesting cell walls of algal ancestors of land plants.</title>
        <authorList>
            <person name="Chang Y."/>
            <person name="Wang S."/>
            <person name="Sekimoto S."/>
            <person name="Aerts A.L."/>
            <person name="Choi C."/>
            <person name="Clum A."/>
            <person name="LaButti K.M."/>
            <person name="Lindquist E.A."/>
            <person name="Yee Ngan C."/>
            <person name="Ohm R.A."/>
            <person name="Salamov A.A."/>
            <person name="Grigoriev I.V."/>
            <person name="Spatafora J.W."/>
            <person name="Berbee M.L."/>
        </authorList>
    </citation>
    <scope>NUCLEOTIDE SEQUENCE [LARGE SCALE GENOMIC DNA]</scope>
    <source>
        <strain evidence="1 2">JEL478</strain>
    </source>
</reference>
<organism evidence="1 2">
    <name type="scientific">Gonapodya prolifera (strain JEL478)</name>
    <name type="common">Monoblepharis prolifera</name>
    <dbReference type="NCBI Taxonomy" id="1344416"/>
    <lineage>
        <taxon>Eukaryota</taxon>
        <taxon>Fungi</taxon>
        <taxon>Fungi incertae sedis</taxon>
        <taxon>Chytridiomycota</taxon>
        <taxon>Chytridiomycota incertae sedis</taxon>
        <taxon>Monoblepharidomycetes</taxon>
        <taxon>Monoblepharidales</taxon>
        <taxon>Gonapodyaceae</taxon>
        <taxon>Gonapodya</taxon>
    </lineage>
</organism>
<keyword evidence="2" id="KW-1185">Reference proteome</keyword>
<gene>
    <name evidence="1" type="ORF">M427DRAFT_33142</name>
</gene>
<dbReference type="Gene3D" id="3.20.20.80">
    <property type="entry name" value="Glycosidases"/>
    <property type="match status" value="1"/>
</dbReference>
<name>A0A139ACR3_GONPJ</name>
<dbReference type="OrthoDB" id="2114852at2759"/>
<accession>A0A139ACR3</accession>
<keyword evidence="1" id="KW-0378">Hydrolase</keyword>
<evidence type="ECO:0000313" key="1">
    <source>
        <dbReference type="EMBL" id="KXS14459.1"/>
    </source>
</evidence>
<dbReference type="AlphaFoldDB" id="A0A139ACR3"/>
<evidence type="ECO:0000313" key="2">
    <source>
        <dbReference type="Proteomes" id="UP000070544"/>
    </source>
</evidence>
<proteinExistence type="predicted"/>
<dbReference type="GO" id="GO:0016787">
    <property type="term" value="F:hydrolase activity"/>
    <property type="evidence" value="ECO:0007669"/>
    <property type="project" value="UniProtKB-KW"/>
</dbReference>
<sequence>MSTEHSDLVPDANIANLKNQSFSAVHLYAETFNPAYPNGTGNGRTPGYAAAWLDNAVARTKAANVYLIIVLANGDNNVKYNLAYARDFWTVYAARYKDESPGAVSINVDCYKIIRAAAPNTPVLMFTYASLGGGASAAGAVADAQAFSKAVFRNANAKWTNEAIAITDSTDAVTALNKAGYSVVLTEFANTTGACSNRSQHTDLTNGPSGDITDPTVYANRMKAANISFAADPGTR</sequence>
<protein>
    <submittedName>
        <fullName evidence="1">Glycoside hydrolase family 5 protein</fullName>
    </submittedName>
</protein>